<dbReference type="EMBL" id="MU865328">
    <property type="protein sequence ID" value="KAK4227689.1"/>
    <property type="molecule type" value="Genomic_DNA"/>
</dbReference>
<dbReference type="InterPro" id="IPR016162">
    <property type="entry name" value="Ald_DH_N"/>
</dbReference>
<dbReference type="Pfam" id="PF00171">
    <property type="entry name" value="Aldedh"/>
    <property type="match status" value="1"/>
</dbReference>
<evidence type="ECO:0000256" key="3">
    <source>
        <dbReference type="ARBA" id="ARBA00023027"/>
    </source>
</evidence>
<dbReference type="InterPro" id="IPR015590">
    <property type="entry name" value="Aldehyde_DH_dom"/>
</dbReference>
<dbReference type="Gene3D" id="3.40.309.10">
    <property type="entry name" value="Aldehyde Dehydrogenase, Chain A, domain 2"/>
    <property type="match status" value="1"/>
</dbReference>
<dbReference type="EC" id="1.2.1.3" evidence="4"/>
<keyword evidence="2 6" id="KW-0560">Oxidoreductase</keyword>
<evidence type="ECO:0000256" key="4">
    <source>
        <dbReference type="ARBA" id="ARBA00024226"/>
    </source>
</evidence>
<comment type="caution">
    <text evidence="8">The sequence shown here is derived from an EMBL/GenBank/DDBJ whole genome shotgun (WGS) entry which is preliminary data.</text>
</comment>
<accession>A0AAN7H527</accession>
<dbReference type="FunFam" id="3.40.605.10:FF:000050">
    <property type="entry name" value="Aldehyde dehydrogenase, mitochondrial"/>
    <property type="match status" value="1"/>
</dbReference>
<evidence type="ECO:0000256" key="1">
    <source>
        <dbReference type="ARBA" id="ARBA00009986"/>
    </source>
</evidence>
<dbReference type="SUPFAM" id="SSF53720">
    <property type="entry name" value="ALDH-like"/>
    <property type="match status" value="1"/>
</dbReference>
<gene>
    <name evidence="8" type="ORF">QBC38DRAFT_477115</name>
</gene>
<evidence type="ECO:0000256" key="2">
    <source>
        <dbReference type="ARBA" id="ARBA00023002"/>
    </source>
</evidence>
<organism evidence="8 9">
    <name type="scientific">Podospora fimiseda</name>
    <dbReference type="NCBI Taxonomy" id="252190"/>
    <lineage>
        <taxon>Eukaryota</taxon>
        <taxon>Fungi</taxon>
        <taxon>Dikarya</taxon>
        <taxon>Ascomycota</taxon>
        <taxon>Pezizomycotina</taxon>
        <taxon>Sordariomycetes</taxon>
        <taxon>Sordariomycetidae</taxon>
        <taxon>Sordariales</taxon>
        <taxon>Podosporaceae</taxon>
        <taxon>Podospora</taxon>
    </lineage>
</organism>
<dbReference type="InterPro" id="IPR029510">
    <property type="entry name" value="Ald_DH_CS_GLU"/>
</dbReference>
<dbReference type="InterPro" id="IPR016163">
    <property type="entry name" value="Ald_DH_C"/>
</dbReference>
<keyword evidence="9" id="KW-1185">Reference proteome</keyword>
<dbReference type="GO" id="GO:0004029">
    <property type="term" value="F:aldehyde dehydrogenase (NAD+) activity"/>
    <property type="evidence" value="ECO:0007669"/>
    <property type="project" value="UniProtKB-EC"/>
</dbReference>
<feature type="domain" description="Aldehyde dehydrogenase" evidence="7">
    <location>
        <begin position="67"/>
        <end position="531"/>
    </location>
</feature>
<sequence length="537" mass="58578">MAMFRSSSRFVVRPSLQLFVFLGKSQSRSFSISTRLKQHNLKMEVEITAPNGKTWSQPLGLFINNEFVKSSNESKIASINPTTEEEICSVYAATSDDVDKAVSAARKAFKDPSWKGLSGSDRGNLMRKLADLVEQNAELLATIETLDNGKPYSVALTENVPEVINVFKYYAGYADKNFGQVIDVGPAKFAYTLKEPLGVCGQIIPWNYPLDMAAWKLGPALCCGNTVVLKLAEQTPLSMLYVAKLIKEAGFPPGVVNIINGYGREAGAALVQHPQVDKVAFTGSTATGKEIMKMASATMKNITLETGGKSPLIVFEDADLDLAATWSHIGIMSNQGQICTATSRILVHEKVYDEFTEKFKETIQNISVVGDPFEESTFQGPQVTKTQYERVLGYIKAGKEEGATIFMGGEAAPHKGKGFFIAPTVFTDVKPTMKIYREEIFGPCVAIVSFKNEEEAIELANDTTYGLGSALFTKDLTRAHRVAREIEAGMVWINSSNDSDYRIPFGGIKQSGIGRELGEAGLAAYCNVKAIHVNMAA</sequence>
<dbReference type="InterPro" id="IPR016161">
    <property type="entry name" value="Ald_DH/histidinol_DH"/>
</dbReference>
<keyword evidence="3" id="KW-0520">NAD</keyword>
<evidence type="ECO:0000256" key="5">
    <source>
        <dbReference type="PROSITE-ProRule" id="PRU10007"/>
    </source>
</evidence>
<evidence type="ECO:0000313" key="9">
    <source>
        <dbReference type="Proteomes" id="UP001301958"/>
    </source>
</evidence>
<protein>
    <recommendedName>
        <fullName evidence="4">aldehyde dehydrogenase (NAD(+))</fullName>
        <ecNumber evidence="4">1.2.1.3</ecNumber>
    </recommendedName>
</protein>
<dbReference type="Proteomes" id="UP001301958">
    <property type="component" value="Unassembled WGS sequence"/>
</dbReference>
<dbReference type="Gene3D" id="3.40.605.10">
    <property type="entry name" value="Aldehyde Dehydrogenase, Chain A, domain 1"/>
    <property type="match status" value="1"/>
</dbReference>
<dbReference type="PANTHER" id="PTHR43720:SF2">
    <property type="entry name" value="2-AMINOMUCONIC SEMIALDEHYDE DEHYDROGENASE"/>
    <property type="match status" value="1"/>
</dbReference>
<comment type="similarity">
    <text evidence="1 6">Belongs to the aldehyde dehydrogenase family.</text>
</comment>
<dbReference type="AlphaFoldDB" id="A0AAN7H527"/>
<reference evidence="8" key="2">
    <citation type="submission" date="2023-05" db="EMBL/GenBank/DDBJ databases">
        <authorList>
            <consortium name="Lawrence Berkeley National Laboratory"/>
            <person name="Steindorff A."/>
            <person name="Hensen N."/>
            <person name="Bonometti L."/>
            <person name="Westerberg I."/>
            <person name="Brannstrom I.O."/>
            <person name="Guillou S."/>
            <person name="Cros-Aarteil S."/>
            <person name="Calhoun S."/>
            <person name="Haridas S."/>
            <person name="Kuo A."/>
            <person name="Mondo S."/>
            <person name="Pangilinan J."/>
            <person name="Riley R."/>
            <person name="Labutti K."/>
            <person name="Andreopoulos B."/>
            <person name="Lipzen A."/>
            <person name="Chen C."/>
            <person name="Yanf M."/>
            <person name="Daum C."/>
            <person name="Ng V."/>
            <person name="Clum A."/>
            <person name="Ohm R."/>
            <person name="Martin F."/>
            <person name="Silar P."/>
            <person name="Natvig D."/>
            <person name="Lalanne C."/>
            <person name="Gautier V."/>
            <person name="Ament-Velasquez S.L."/>
            <person name="Kruys A."/>
            <person name="Hutchinson M.I."/>
            <person name="Powell A.J."/>
            <person name="Barry K."/>
            <person name="Miller A.N."/>
            <person name="Grigoriev I.V."/>
            <person name="Debuchy R."/>
            <person name="Gladieux P."/>
            <person name="Thoren M.H."/>
            <person name="Johannesson H."/>
        </authorList>
    </citation>
    <scope>NUCLEOTIDE SEQUENCE</scope>
    <source>
        <strain evidence="8">CBS 990.96</strain>
    </source>
</reference>
<evidence type="ECO:0000256" key="6">
    <source>
        <dbReference type="RuleBase" id="RU003345"/>
    </source>
</evidence>
<evidence type="ECO:0000259" key="7">
    <source>
        <dbReference type="Pfam" id="PF00171"/>
    </source>
</evidence>
<feature type="active site" evidence="5">
    <location>
        <position position="305"/>
    </location>
</feature>
<evidence type="ECO:0000313" key="8">
    <source>
        <dbReference type="EMBL" id="KAK4227689.1"/>
    </source>
</evidence>
<dbReference type="PROSITE" id="PS00687">
    <property type="entry name" value="ALDEHYDE_DEHYDR_GLU"/>
    <property type="match status" value="1"/>
</dbReference>
<dbReference type="PANTHER" id="PTHR43720">
    <property type="entry name" value="2-AMINOMUCONIC SEMIALDEHYDE DEHYDROGENASE"/>
    <property type="match status" value="1"/>
</dbReference>
<proteinExistence type="inferred from homology"/>
<dbReference type="GO" id="GO:0006598">
    <property type="term" value="P:polyamine catabolic process"/>
    <property type="evidence" value="ECO:0007669"/>
    <property type="project" value="TreeGrafter"/>
</dbReference>
<dbReference type="FunFam" id="3.40.309.10:FF:000012">
    <property type="entry name" value="Betaine aldehyde dehydrogenase"/>
    <property type="match status" value="1"/>
</dbReference>
<name>A0AAN7H527_9PEZI</name>
<reference evidence="8" key="1">
    <citation type="journal article" date="2023" name="Mol. Phylogenet. Evol.">
        <title>Genome-scale phylogeny and comparative genomics of the fungal order Sordariales.</title>
        <authorList>
            <person name="Hensen N."/>
            <person name="Bonometti L."/>
            <person name="Westerberg I."/>
            <person name="Brannstrom I.O."/>
            <person name="Guillou S."/>
            <person name="Cros-Aarteil S."/>
            <person name="Calhoun S."/>
            <person name="Haridas S."/>
            <person name="Kuo A."/>
            <person name="Mondo S."/>
            <person name="Pangilinan J."/>
            <person name="Riley R."/>
            <person name="LaButti K."/>
            <person name="Andreopoulos B."/>
            <person name="Lipzen A."/>
            <person name="Chen C."/>
            <person name="Yan M."/>
            <person name="Daum C."/>
            <person name="Ng V."/>
            <person name="Clum A."/>
            <person name="Steindorff A."/>
            <person name="Ohm R.A."/>
            <person name="Martin F."/>
            <person name="Silar P."/>
            <person name="Natvig D.O."/>
            <person name="Lalanne C."/>
            <person name="Gautier V."/>
            <person name="Ament-Velasquez S.L."/>
            <person name="Kruys A."/>
            <person name="Hutchinson M.I."/>
            <person name="Powell A.J."/>
            <person name="Barry K."/>
            <person name="Miller A.N."/>
            <person name="Grigoriev I.V."/>
            <person name="Debuchy R."/>
            <person name="Gladieux P."/>
            <person name="Hiltunen Thoren M."/>
            <person name="Johannesson H."/>
        </authorList>
    </citation>
    <scope>NUCLEOTIDE SEQUENCE</scope>
    <source>
        <strain evidence="8">CBS 990.96</strain>
    </source>
</reference>